<sequence length="59" mass="7084">MANLFLPSEEIVYIDFVGDPIFDLYDDYSWIQYDNNEFYGQELDKLGDEVTHWNILFLV</sequence>
<accession>A0ABQ7MIY7</accession>
<gene>
    <name evidence="1" type="primary">A05g509100.1_BraROA</name>
    <name evidence="1" type="ORF">IGI04_020517</name>
</gene>
<protein>
    <submittedName>
        <fullName evidence="1">Uncharacterized protein</fullName>
    </submittedName>
</protein>
<dbReference type="EMBL" id="JADBGQ010000005">
    <property type="protein sequence ID" value="KAG5398703.1"/>
    <property type="molecule type" value="Genomic_DNA"/>
</dbReference>
<reference evidence="1 2" key="1">
    <citation type="submission" date="2021-03" db="EMBL/GenBank/DDBJ databases">
        <authorList>
            <person name="King G.J."/>
            <person name="Bancroft I."/>
            <person name="Baten A."/>
            <person name="Bloomfield J."/>
            <person name="Borpatragohain P."/>
            <person name="He Z."/>
            <person name="Irish N."/>
            <person name="Irwin J."/>
            <person name="Liu K."/>
            <person name="Mauleon R.P."/>
            <person name="Moore J."/>
            <person name="Morris R."/>
            <person name="Ostergaard L."/>
            <person name="Wang B."/>
            <person name="Wells R."/>
        </authorList>
    </citation>
    <scope>NUCLEOTIDE SEQUENCE [LARGE SCALE GENOMIC DNA]</scope>
    <source>
        <strain evidence="1">R-o-18</strain>
        <tissue evidence="1">Leaf</tissue>
    </source>
</reference>
<name>A0ABQ7MIY7_BRACM</name>
<evidence type="ECO:0000313" key="1">
    <source>
        <dbReference type="EMBL" id="KAG5398703.1"/>
    </source>
</evidence>
<evidence type="ECO:0000313" key="2">
    <source>
        <dbReference type="Proteomes" id="UP000823674"/>
    </source>
</evidence>
<organism evidence="1 2">
    <name type="scientific">Brassica rapa subsp. trilocularis</name>
    <dbReference type="NCBI Taxonomy" id="1813537"/>
    <lineage>
        <taxon>Eukaryota</taxon>
        <taxon>Viridiplantae</taxon>
        <taxon>Streptophyta</taxon>
        <taxon>Embryophyta</taxon>
        <taxon>Tracheophyta</taxon>
        <taxon>Spermatophyta</taxon>
        <taxon>Magnoliopsida</taxon>
        <taxon>eudicotyledons</taxon>
        <taxon>Gunneridae</taxon>
        <taxon>Pentapetalae</taxon>
        <taxon>rosids</taxon>
        <taxon>malvids</taxon>
        <taxon>Brassicales</taxon>
        <taxon>Brassicaceae</taxon>
        <taxon>Brassiceae</taxon>
        <taxon>Brassica</taxon>
    </lineage>
</organism>
<dbReference type="Proteomes" id="UP000823674">
    <property type="component" value="Chromosome A05"/>
</dbReference>
<comment type="caution">
    <text evidence="1">The sequence shown here is derived from an EMBL/GenBank/DDBJ whole genome shotgun (WGS) entry which is preliminary data.</text>
</comment>
<keyword evidence="2" id="KW-1185">Reference proteome</keyword>
<proteinExistence type="predicted"/>